<keyword evidence="1" id="KW-0963">Cytoplasm</keyword>
<dbReference type="OrthoDB" id="9788191at2"/>
<name>F0J1K1_ACIMA</name>
<dbReference type="GO" id="GO:0005840">
    <property type="term" value="C:ribosome"/>
    <property type="evidence" value="ECO:0007669"/>
    <property type="project" value="InterPro"/>
</dbReference>
<dbReference type="RefSeq" id="WP_012039845.1">
    <property type="nucleotide sequence ID" value="NC_015186.1"/>
</dbReference>
<dbReference type="SUPFAM" id="SSF50346">
    <property type="entry name" value="PRC-barrel domain"/>
    <property type="match status" value="1"/>
</dbReference>
<dbReference type="EMBL" id="AP012035">
    <property type="protein sequence ID" value="BAJ81744.1"/>
    <property type="molecule type" value="Genomic_DNA"/>
</dbReference>
<protein>
    <recommendedName>
        <fullName evidence="1">Ribosome maturation factor RimM</fullName>
    </recommendedName>
</protein>
<sequence length="169" mass="17981">MDDRLILMGVIGRPHGVRGAVHVTTYSPDPEGLAELPLRDERGRRVGLAWTGAGIARVTIGEGDEAAAIADRDAAAKLTNLRLYVRRADLPPPEDEDEFYFADLIGLHAVGPDGAALGTIRAVHDFGAGASIELSDGSLLPFTRAVVPEIDLPGGRAVVVRPVEVEMRE</sequence>
<dbReference type="HAMAP" id="MF_00014">
    <property type="entry name" value="Ribosome_mat_RimM"/>
    <property type="match status" value="1"/>
</dbReference>
<dbReference type="InterPro" id="IPR011961">
    <property type="entry name" value="RimM"/>
</dbReference>
<comment type="similarity">
    <text evidence="1">Belongs to the RimM family.</text>
</comment>
<keyword evidence="1" id="KW-0690">Ribosome biogenesis</keyword>
<comment type="function">
    <text evidence="1">An accessory protein needed during the final step in the assembly of 30S ribosomal subunit, possibly for assembly of the head region. Essential for efficient processing of 16S rRNA. May be needed both before and after RbfA during the maturation of 16S rRNA. It has affinity for free ribosomal 30S subunits but not for 70S ribosomes.</text>
</comment>
<keyword evidence="1" id="KW-0143">Chaperone</keyword>
<dbReference type="SUPFAM" id="SSF50447">
    <property type="entry name" value="Translation proteins"/>
    <property type="match status" value="1"/>
</dbReference>
<dbReference type="KEGG" id="amv:ACMV_23970"/>
<dbReference type="InterPro" id="IPR011033">
    <property type="entry name" value="PRC_barrel-like_sf"/>
</dbReference>
<dbReference type="AlphaFoldDB" id="F0J1K1"/>
<feature type="domain" description="Ribosome maturation factor RimM PRC barrel" evidence="2">
    <location>
        <begin position="102"/>
        <end position="164"/>
    </location>
</feature>
<accession>F0J1K1</accession>
<evidence type="ECO:0000256" key="1">
    <source>
        <dbReference type="HAMAP-Rule" id="MF_00014"/>
    </source>
</evidence>
<reference evidence="3 4" key="1">
    <citation type="submission" date="2010-12" db="EMBL/GenBank/DDBJ databases">
        <title>Whole genome sequence of Acidiphilium multivorum AIU301.</title>
        <authorList>
            <person name="Narita-Yamada S."/>
            <person name="Nakamura S."/>
            <person name="Ito N."/>
            <person name="Takarada H."/>
            <person name="Katano Y."/>
            <person name="Nakazawa H."/>
            <person name="Hosoyama A."/>
            <person name="Yamada R."/>
            <person name="Fujita N."/>
        </authorList>
    </citation>
    <scope>NUCLEOTIDE SEQUENCE [LARGE SCALE GENOMIC DNA]</scope>
    <source>
        <strain evidence="4">DSM 11245 / JCM 8867 / AIU301</strain>
    </source>
</reference>
<evidence type="ECO:0000313" key="4">
    <source>
        <dbReference type="Proteomes" id="UP000007100"/>
    </source>
</evidence>
<keyword evidence="4" id="KW-1185">Reference proteome</keyword>
<dbReference type="Pfam" id="PF24986">
    <property type="entry name" value="PRC_RimM"/>
    <property type="match status" value="1"/>
</dbReference>
<keyword evidence="1" id="KW-0698">rRNA processing</keyword>
<dbReference type="HOGENOM" id="CLU_077636_0_1_5"/>
<dbReference type="InterPro" id="IPR036976">
    <property type="entry name" value="RimM_N_sf"/>
</dbReference>
<organism evidence="3 4">
    <name type="scientific">Acidiphilium multivorum (strain DSM 11245 / JCM 8867 / NBRC 100883 / AIU 301)</name>
    <dbReference type="NCBI Taxonomy" id="926570"/>
    <lineage>
        <taxon>Bacteria</taxon>
        <taxon>Pseudomonadati</taxon>
        <taxon>Pseudomonadota</taxon>
        <taxon>Alphaproteobacteria</taxon>
        <taxon>Acetobacterales</taxon>
        <taxon>Acidocellaceae</taxon>
        <taxon>Acidiphilium</taxon>
    </lineage>
</organism>
<dbReference type="InterPro" id="IPR009000">
    <property type="entry name" value="Transl_B-barrel_sf"/>
</dbReference>
<dbReference type="PANTHER" id="PTHR33692:SF1">
    <property type="entry name" value="RIBOSOME MATURATION FACTOR RIMM"/>
    <property type="match status" value="1"/>
</dbReference>
<dbReference type="Gene3D" id="2.30.30.240">
    <property type="entry name" value="PRC-barrel domain"/>
    <property type="match status" value="1"/>
</dbReference>
<evidence type="ECO:0000313" key="3">
    <source>
        <dbReference type="EMBL" id="BAJ81744.1"/>
    </source>
</evidence>
<dbReference type="Gene3D" id="2.40.30.60">
    <property type="entry name" value="RimM"/>
    <property type="match status" value="1"/>
</dbReference>
<dbReference type="GO" id="GO:0043022">
    <property type="term" value="F:ribosome binding"/>
    <property type="evidence" value="ECO:0007669"/>
    <property type="project" value="InterPro"/>
</dbReference>
<dbReference type="GO" id="GO:0042274">
    <property type="term" value="P:ribosomal small subunit biogenesis"/>
    <property type="evidence" value="ECO:0007669"/>
    <property type="project" value="UniProtKB-UniRule"/>
</dbReference>
<comment type="subcellular location">
    <subcellularLocation>
        <location evidence="1">Cytoplasm</location>
    </subcellularLocation>
</comment>
<dbReference type="Proteomes" id="UP000007100">
    <property type="component" value="Chromosome"/>
</dbReference>
<dbReference type="SMR" id="F0J1K1"/>
<gene>
    <name evidence="1 3" type="primary">rimM</name>
    <name evidence="3" type="ordered locus">ACMV_23970</name>
</gene>
<comment type="subunit">
    <text evidence="1">Binds ribosomal protein uS19.</text>
</comment>
<dbReference type="PANTHER" id="PTHR33692">
    <property type="entry name" value="RIBOSOME MATURATION FACTOR RIMM"/>
    <property type="match status" value="1"/>
</dbReference>
<evidence type="ECO:0000259" key="2">
    <source>
        <dbReference type="Pfam" id="PF24986"/>
    </source>
</evidence>
<dbReference type="NCBIfam" id="TIGR02273">
    <property type="entry name" value="16S_RimM"/>
    <property type="match status" value="1"/>
</dbReference>
<dbReference type="GO" id="GO:0005737">
    <property type="term" value="C:cytoplasm"/>
    <property type="evidence" value="ECO:0007669"/>
    <property type="project" value="UniProtKB-SubCell"/>
</dbReference>
<proteinExistence type="inferred from homology"/>
<dbReference type="InterPro" id="IPR056792">
    <property type="entry name" value="PRC_RimM"/>
</dbReference>
<dbReference type="GO" id="GO:0006364">
    <property type="term" value="P:rRNA processing"/>
    <property type="evidence" value="ECO:0007669"/>
    <property type="project" value="UniProtKB-UniRule"/>
</dbReference>
<comment type="domain">
    <text evidence="1">The PRC barrel domain binds ribosomal protein uS19.</text>
</comment>